<evidence type="ECO:0000259" key="4">
    <source>
        <dbReference type="Pfam" id="PF01464"/>
    </source>
</evidence>
<dbReference type="EMBL" id="JACHHZ010000005">
    <property type="protein sequence ID" value="MBB6095603.1"/>
    <property type="molecule type" value="Genomic_DNA"/>
</dbReference>
<protein>
    <submittedName>
        <fullName evidence="6">Soluble lytic murein transglycosylase</fullName>
        <ecNumber evidence="6">3.2.1.-</ecNumber>
    </submittedName>
</protein>
<comment type="caution">
    <text evidence="6">The sequence shown here is derived from an EMBL/GenBank/DDBJ whole genome shotgun (WGS) entry which is preliminary data.</text>
</comment>
<comment type="similarity">
    <text evidence="1">Belongs to the transglycosylase Slt family.</text>
</comment>
<keyword evidence="6" id="KW-0378">Hydrolase</keyword>
<dbReference type="PANTHER" id="PTHR37423:SF5">
    <property type="entry name" value="SOLUBLE LYTIC MUREIN TRANSGLYCOSYLASE"/>
    <property type="match status" value="1"/>
</dbReference>
<dbReference type="Gene3D" id="1.25.20.10">
    <property type="entry name" value="Bacterial muramidases"/>
    <property type="match status" value="1"/>
</dbReference>
<evidence type="ECO:0000313" key="6">
    <source>
        <dbReference type="EMBL" id="MBB6095603.1"/>
    </source>
</evidence>
<feature type="domain" description="Transglycosylase SLT" evidence="4">
    <location>
        <begin position="493"/>
        <end position="597"/>
    </location>
</feature>
<dbReference type="PANTHER" id="PTHR37423">
    <property type="entry name" value="SOLUBLE LYTIC MUREIN TRANSGLYCOSYLASE-RELATED"/>
    <property type="match status" value="1"/>
</dbReference>
<reference evidence="6 7" key="1">
    <citation type="submission" date="2020-08" db="EMBL/GenBank/DDBJ databases">
        <title>Genomic Encyclopedia of Type Strains, Phase IV (KMG-IV): sequencing the most valuable type-strain genomes for metagenomic binning, comparative biology and taxonomic classification.</title>
        <authorList>
            <person name="Goeker M."/>
        </authorList>
    </citation>
    <scope>NUCLEOTIDE SEQUENCE [LARGE SCALE GENOMIC DNA]</scope>
    <source>
        <strain evidence="6 7">DSM 26723</strain>
    </source>
</reference>
<dbReference type="SUPFAM" id="SSF48435">
    <property type="entry name" value="Bacterial muramidases"/>
    <property type="match status" value="1"/>
</dbReference>
<dbReference type="InterPro" id="IPR037061">
    <property type="entry name" value="Lytic_TGlycoase_superhlx_L_sf"/>
</dbReference>
<gene>
    <name evidence="6" type="ORF">HNQ60_004493</name>
</gene>
<dbReference type="InterPro" id="IPR012289">
    <property type="entry name" value="Lytic_TGlycosylase_superhlx_L"/>
</dbReference>
<proteinExistence type="inferred from homology"/>
<evidence type="ECO:0000256" key="3">
    <source>
        <dbReference type="SAM" id="SignalP"/>
    </source>
</evidence>
<sequence length="670" mass="75326">MPVERSFLRRCAAASLPLFWFTTPASSADDPFKDTRALFVQAYTRASSVSTAPVGPDNDALQTYPLYPYLQAARIRQALTNGTDALDSVDQRAATFLAYYDREPVTRELRRSWLENLAKRRRWPLFLDHYRDASATDALRCNSFTARIELGRTEGLASDIAAQWLTPQSLPECETAFEWLRARDALTPALIEQRVRLALDKGTPAFARQIIAQLPAAKAGPYLQWAAILDNPQRGIDTVIGAPTTPVDPDALFAGWKLLVRRDRDGAVARYDSLVRARQLDEATASRYALALAAPLAWNRDPAALDFFDKARPADFDESTFEWQARAALWANDWKRVERAIAAMPPELRDTPRWRYWSARAADERHDRDAARQLYESVIPNDNYYAAMASARIDRAMKPHPEKLPLDRAKVKEIGQLPAFVRSRELLRASMRREALTEWQYGYDSLIETSRPQTIHLAADWEWFDVAVSTATQLRVFNDYTLLYPQPYDKEVRTAAKTMGVQPDLIYGVLRQESLYRSDAVSSAGAYGLLQLLPSTARSTAQRWRRARPSATDLFNPSTNVTLGAGQLRILLDRFGGQTAVALAGYNAGPNAAARWLPTEALDPDIWIENIPYNETRGYVQRVLWHSLVFAWLRSGDAQQTDGWLARIGAPADPAVLGDSEADSGVRNTF</sequence>
<evidence type="ECO:0000256" key="2">
    <source>
        <dbReference type="ARBA" id="ARBA00022729"/>
    </source>
</evidence>
<evidence type="ECO:0000313" key="7">
    <source>
        <dbReference type="Proteomes" id="UP000588068"/>
    </source>
</evidence>
<feature type="chain" id="PRO_5032335639" evidence="3">
    <location>
        <begin position="28"/>
        <end position="670"/>
    </location>
</feature>
<dbReference type="InterPro" id="IPR008939">
    <property type="entry name" value="Lytic_TGlycosylase_superhlx_U"/>
</dbReference>
<evidence type="ECO:0000256" key="1">
    <source>
        <dbReference type="ARBA" id="ARBA00007734"/>
    </source>
</evidence>
<feature type="signal peptide" evidence="3">
    <location>
        <begin position="1"/>
        <end position="27"/>
    </location>
</feature>
<dbReference type="EC" id="3.2.1.-" evidence="6"/>
<keyword evidence="2 3" id="KW-0732">Signal</keyword>
<dbReference type="Pfam" id="PF01464">
    <property type="entry name" value="SLT"/>
    <property type="match status" value="1"/>
</dbReference>
<dbReference type="Proteomes" id="UP000588068">
    <property type="component" value="Unassembled WGS sequence"/>
</dbReference>
<dbReference type="Gene3D" id="1.10.1240.20">
    <property type="entry name" value="Lytic transglycosylase, superhelical linker domain"/>
    <property type="match status" value="1"/>
</dbReference>
<dbReference type="SUPFAM" id="SSF53955">
    <property type="entry name" value="Lysozyme-like"/>
    <property type="match status" value="1"/>
</dbReference>
<keyword evidence="6" id="KW-0326">Glycosidase</keyword>
<dbReference type="Gene3D" id="1.10.530.10">
    <property type="match status" value="1"/>
</dbReference>
<accession>A0A841HS56</accession>
<dbReference type="GO" id="GO:0004553">
    <property type="term" value="F:hydrolase activity, hydrolyzing O-glycosyl compounds"/>
    <property type="evidence" value="ECO:0007669"/>
    <property type="project" value="InterPro"/>
</dbReference>
<dbReference type="GO" id="GO:0042597">
    <property type="term" value="C:periplasmic space"/>
    <property type="evidence" value="ECO:0007669"/>
    <property type="project" value="InterPro"/>
</dbReference>
<feature type="domain" description="Lytic transglycosylase superhelical linker" evidence="5">
    <location>
        <begin position="414"/>
        <end position="478"/>
    </location>
</feature>
<evidence type="ECO:0000259" key="5">
    <source>
        <dbReference type="Pfam" id="PF14718"/>
    </source>
</evidence>
<keyword evidence="7" id="KW-1185">Reference proteome</keyword>
<organism evidence="6 7">
    <name type="scientific">Povalibacter uvarum</name>
    <dbReference type="NCBI Taxonomy" id="732238"/>
    <lineage>
        <taxon>Bacteria</taxon>
        <taxon>Pseudomonadati</taxon>
        <taxon>Pseudomonadota</taxon>
        <taxon>Gammaproteobacteria</taxon>
        <taxon>Steroidobacterales</taxon>
        <taxon>Steroidobacteraceae</taxon>
        <taxon>Povalibacter</taxon>
    </lineage>
</organism>
<dbReference type="InterPro" id="IPR008258">
    <property type="entry name" value="Transglycosylase_SLT_dom_1"/>
</dbReference>
<dbReference type="InterPro" id="IPR023346">
    <property type="entry name" value="Lysozyme-like_dom_sf"/>
</dbReference>
<dbReference type="CDD" id="cd13401">
    <property type="entry name" value="Slt70-like"/>
    <property type="match status" value="1"/>
</dbReference>
<dbReference type="AlphaFoldDB" id="A0A841HS56"/>
<name>A0A841HS56_9GAMM</name>
<dbReference type="Pfam" id="PF14718">
    <property type="entry name" value="SLT_L"/>
    <property type="match status" value="1"/>
</dbReference>
<dbReference type="RefSeq" id="WP_184334956.1">
    <property type="nucleotide sequence ID" value="NZ_JACHHZ010000005.1"/>
</dbReference>